<feature type="chain" id="PRO_5046071617" evidence="1">
    <location>
        <begin position="27"/>
        <end position="867"/>
    </location>
</feature>
<name>A0ABS5C6H0_9BACL</name>
<evidence type="ECO:0000313" key="3">
    <source>
        <dbReference type="Proteomes" id="UP000673394"/>
    </source>
</evidence>
<sequence length="867" mass="95542">MINRKHVVIAALCGCLAAGTAIINYADGANANVGSITGEATVGSTAAGRGKSSNGEVSVASLNPASDTAVRTINTPEELNALNQMEQVSETDALALFINKETAEIAVKDKRDGYVWFSNPIGHQKDTLASPLYQSELSSQLLLTYYNEKGQVYRFNSHDDSVEKKQFEISAAKNGVRIVYRFGKASGGTENIPAVISEERFQKLILDKLPDDDARKQVTYKFRLNPEKQVYEIRNLQDNVKQELAGYLTQAGYSKEDAAQDNQENGAEAAASDEQAAFTIPVEYALDADQFVVSIAAKDVRYSPEFPLASVQVLKHFGAATDKKQGYIFVPDGSGALIQLNNKKLSAEPFNMPVYGEDGTFDVKERVVTSSPVRLPVFGLKQNDHAVLGIIEDGDALSSVLADISGRHDSYNTVNSEFQFVAMDYYTLSSGTKTSSVPMFQQQPYQGDLRVRYSFLSGSAADYVGMAGAYRNYLIDKHKLKKLDEQANAPFILEVEGAFRKKKSFLGIPYSATESLTTYDEAGSMLKLLKTQGIDTIALRYVGWFNDGIRHSSPKDVELEGALGGKKGLQRLIDFTKQNGIGLYPDVAFLEKYKGAKDSADLLDRRSAAVYNYNPVMYVQDGDSFSHYKLSPNKLPSTVDAFMDDYAKFGISGLSLRDMGNEVNSDFNPQASVDRQAARNTILHETDKLKQQNGRLMISGGNAYTLPYADVVVNAPTSSNRLNITDEDVMFYQIALHGYVDLAGAPFNMDAYQNPRASMLKALETGSNIYYAWYYNEASVVKDTAYNDLYALHYADWLDEAAKLYNEANPILKQVRNQVITGHRNLADRVVETTFENGMTIIVNYNQTAVQVNGMEIGAESYRVGGE</sequence>
<dbReference type="RefSeq" id="WP_210654590.1">
    <property type="nucleotide sequence ID" value="NZ_JAGKSP010000001.1"/>
</dbReference>
<dbReference type="Pfam" id="PF18952">
    <property type="entry name" value="DUF5696"/>
    <property type="match status" value="1"/>
</dbReference>
<dbReference type="InterPro" id="IPR043751">
    <property type="entry name" value="DUF5696"/>
</dbReference>
<evidence type="ECO:0000256" key="1">
    <source>
        <dbReference type="SAM" id="SignalP"/>
    </source>
</evidence>
<proteinExistence type="predicted"/>
<comment type="caution">
    <text evidence="2">The sequence shown here is derived from an EMBL/GenBank/DDBJ whole genome shotgun (WGS) entry which is preliminary data.</text>
</comment>
<evidence type="ECO:0000313" key="2">
    <source>
        <dbReference type="EMBL" id="MBP3961242.1"/>
    </source>
</evidence>
<dbReference type="Proteomes" id="UP000673394">
    <property type="component" value="Unassembled WGS sequence"/>
</dbReference>
<protein>
    <submittedName>
        <fullName evidence="2">Uncharacterized protein</fullName>
    </submittedName>
</protein>
<reference evidence="2 3" key="1">
    <citation type="submission" date="2021-04" db="EMBL/GenBank/DDBJ databases">
        <title>Paenibacillus sp. DLE-14 whole genome sequence.</title>
        <authorList>
            <person name="Ham Y.J."/>
        </authorList>
    </citation>
    <scope>NUCLEOTIDE SEQUENCE [LARGE SCALE GENOMIC DNA]</scope>
    <source>
        <strain evidence="2 3">DLE-14</strain>
    </source>
</reference>
<keyword evidence="1" id="KW-0732">Signal</keyword>
<dbReference type="EMBL" id="JAGKSP010000001">
    <property type="protein sequence ID" value="MBP3961242.1"/>
    <property type="molecule type" value="Genomic_DNA"/>
</dbReference>
<gene>
    <name evidence="2" type="ORF">I8J30_00845</name>
</gene>
<accession>A0ABS5C6H0</accession>
<feature type="signal peptide" evidence="1">
    <location>
        <begin position="1"/>
        <end position="26"/>
    </location>
</feature>
<organism evidence="2 3">
    <name type="scientific">Paenibacillus lignilyticus</name>
    <dbReference type="NCBI Taxonomy" id="1172615"/>
    <lineage>
        <taxon>Bacteria</taxon>
        <taxon>Bacillati</taxon>
        <taxon>Bacillota</taxon>
        <taxon>Bacilli</taxon>
        <taxon>Bacillales</taxon>
        <taxon>Paenibacillaceae</taxon>
        <taxon>Paenibacillus</taxon>
    </lineage>
</organism>
<keyword evidence="3" id="KW-1185">Reference proteome</keyword>